<dbReference type="GO" id="GO:0016758">
    <property type="term" value="F:hexosyltransferase activity"/>
    <property type="evidence" value="ECO:0007669"/>
    <property type="project" value="InterPro"/>
</dbReference>
<evidence type="ECO:0000256" key="7">
    <source>
        <dbReference type="ARBA" id="ARBA00024033"/>
    </source>
</evidence>
<comment type="subcellular location">
    <subcellularLocation>
        <location evidence="1">Cell membrane</location>
        <topology evidence="1">Multi-pass membrane protein</topology>
    </subcellularLocation>
</comment>
<evidence type="ECO:0008006" key="12">
    <source>
        <dbReference type="Google" id="ProtNLM"/>
    </source>
</evidence>
<dbReference type="InterPro" id="IPR018584">
    <property type="entry name" value="GT87"/>
</dbReference>
<feature type="transmembrane region" description="Helical" evidence="9">
    <location>
        <begin position="326"/>
        <end position="347"/>
    </location>
</feature>
<proteinExistence type="inferred from homology"/>
<dbReference type="STRING" id="311410.LA5095_04121"/>
<name>A0A0M6ZM85_9HYPH</name>
<evidence type="ECO:0000313" key="10">
    <source>
        <dbReference type="EMBL" id="CTQ75927.1"/>
    </source>
</evidence>
<evidence type="ECO:0000256" key="1">
    <source>
        <dbReference type="ARBA" id="ARBA00004651"/>
    </source>
</evidence>
<dbReference type="AlphaFoldDB" id="A0A0M6ZM85"/>
<feature type="transmembrane region" description="Helical" evidence="9">
    <location>
        <begin position="36"/>
        <end position="57"/>
    </location>
</feature>
<feature type="transmembrane region" description="Helical" evidence="9">
    <location>
        <begin position="234"/>
        <end position="258"/>
    </location>
</feature>
<comment type="similarity">
    <text evidence="7">Belongs to the glycosyltransferase 87 family.</text>
</comment>
<dbReference type="EMBL" id="CXWC01000012">
    <property type="protein sequence ID" value="CTQ75927.1"/>
    <property type="molecule type" value="Genomic_DNA"/>
</dbReference>
<evidence type="ECO:0000256" key="6">
    <source>
        <dbReference type="ARBA" id="ARBA00023136"/>
    </source>
</evidence>
<evidence type="ECO:0000256" key="4">
    <source>
        <dbReference type="ARBA" id="ARBA00022692"/>
    </source>
</evidence>
<evidence type="ECO:0000256" key="9">
    <source>
        <dbReference type="SAM" id="Phobius"/>
    </source>
</evidence>
<feature type="transmembrane region" description="Helical" evidence="9">
    <location>
        <begin position="388"/>
        <end position="413"/>
    </location>
</feature>
<feature type="transmembrane region" description="Helical" evidence="9">
    <location>
        <begin position="176"/>
        <end position="196"/>
    </location>
</feature>
<reference evidence="11" key="1">
    <citation type="submission" date="2015-07" db="EMBL/GenBank/DDBJ databases">
        <authorList>
            <person name="Rodrigo-Torres Lidia"/>
            <person name="Arahal R.David."/>
        </authorList>
    </citation>
    <scope>NUCLEOTIDE SEQUENCE [LARGE SCALE GENOMIC DNA]</scope>
    <source>
        <strain evidence="11">CECT 5096</strain>
    </source>
</reference>
<evidence type="ECO:0000313" key="11">
    <source>
        <dbReference type="Proteomes" id="UP000049983"/>
    </source>
</evidence>
<evidence type="ECO:0000256" key="3">
    <source>
        <dbReference type="ARBA" id="ARBA00022679"/>
    </source>
</evidence>
<keyword evidence="11" id="KW-1185">Reference proteome</keyword>
<dbReference type="Pfam" id="PF09594">
    <property type="entry name" value="GT87"/>
    <property type="match status" value="1"/>
</dbReference>
<keyword evidence="2" id="KW-1003">Cell membrane</keyword>
<protein>
    <recommendedName>
        <fullName evidence="12">DUF2029 domain-containing protein</fullName>
    </recommendedName>
</protein>
<feature type="region of interest" description="Disordered" evidence="8">
    <location>
        <begin position="419"/>
        <end position="439"/>
    </location>
</feature>
<feature type="transmembrane region" description="Helical" evidence="9">
    <location>
        <begin position="136"/>
        <end position="156"/>
    </location>
</feature>
<evidence type="ECO:0000256" key="8">
    <source>
        <dbReference type="SAM" id="MobiDB-lite"/>
    </source>
</evidence>
<evidence type="ECO:0000256" key="2">
    <source>
        <dbReference type="ARBA" id="ARBA00022475"/>
    </source>
</evidence>
<gene>
    <name evidence="10" type="ORF">LA5096_04582</name>
</gene>
<keyword evidence="5 9" id="KW-1133">Transmembrane helix</keyword>
<evidence type="ECO:0000256" key="5">
    <source>
        <dbReference type="ARBA" id="ARBA00022989"/>
    </source>
</evidence>
<accession>A0A0M6ZM85</accession>
<feature type="transmembrane region" description="Helical" evidence="9">
    <location>
        <begin position="203"/>
        <end position="228"/>
    </location>
</feature>
<sequence length="439" mass="48545">MVSDGHEAFAAGFARVLKLRARVLDLLKADDLNARFGGPFFAFMLIAASVFLASSWVQTDFGGLFDFHADLSLVQREDFVAFYRAGELALSGQAADAYDPAIFSERFSEKNENLLFLNPPHALLLFEPLAYFSYPVAKLIGMAVFSACFFGMIHLVRPGLAAWPYVFMLLSPGAYYAFQLLQLSPLITFLLLFAMLHSRDRPVLSGLALALVTIKPQYGLLLPVFLAANRDWRTIFYAALGTATLTSLSVGVYGLGLWETFLASMRDGAHSFQFSANHGMMSTIGSSFGKWGASAEIRMATQVLSIVLAAFTVWFSVRLLPRQRAVAVSLFAIALAAPSFMFYDWLFYSVALILVVKEVPRWPLMLQASAALLWISPTVHDVLLTRDWLISMIFSSLVPLVAFIVLCQVLALFMKNKQPQSGFDPEDDFRLRASGQSAA</sequence>
<organism evidence="10 11">
    <name type="scientific">Roseibium album</name>
    <dbReference type="NCBI Taxonomy" id="311410"/>
    <lineage>
        <taxon>Bacteria</taxon>
        <taxon>Pseudomonadati</taxon>
        <taxon>Pseudomonadota</taxon>
        <taxon>Alphaproteobacteria</taxon>
        <taxon>Hyphomicrobiales</taxon>
        <taxon>Stappiaceae</taxon>
        <taxon>Roseibium</taxon>
    </lineage>
</organism>
<keyword evidence="6 9" id="KW-0472">Membrane</keyword>
<dbReference type="Proteomes" id="UP000049983">
    <property type="component" value="Unassembled WGS sequence"/>
</dbReference>
<feature type="transmembrane region" description="Helical" evidence="9">
    <location>
        <begin position="299"/>
        <end position="320"/>
    </location>
</feature>
<dbReference type="GO" id="GO:0005886">
    <property type="term" value="C:plasma membrane"/>
    <property type="evidence" value="ECO:0007669"/>
    <property type="project" value="UniProtKB-SubCell"/>
</dbReference>
<keyword evidence="3" id="KW-0808">Transferase</keyword>
<keyword evidence="4 9" id="KW-0812">Transmembrane</keyword>